<organism evidence="1 2">
    <name type="scientific">Apostasia shenzhenica</name>
    <dbReference type="NCBI Taxonomy" id="1088818"/>
    <lineage>
        <taxon>Eukaryota</taxon>
        <taxon>Viridiplantae</taxon>
        <taxon>Streptophyta</taxon>
        <taxon>Embryophyta</taxon>
        <taxon>Tracheophyta</taxon>
        <taxon>Spermatophyta</taxon>
        <taxon>Magnoliopsida</taxon>
        <taxon>Liliopsida</taxon>
        <taxon>Asparagales</taxon>
        <taxon>Orchidaceae</taxon>
        <taxon>Apostasioideae</taxon>
        <taxon>Apostasia</taxon>
    </lineage>
</organism>
<keyword evidence="2" id="KW-1185">Reference proteome</keyword>
<sequence length="189" mass="21248">MGNCQASEAAAATIQLPDGRVERLFWPTSAEEVMRSHPGHYVAQVTLSISGSGQVSGGGSAVRFTRVRLLKHKEMLLNGNVYRLITAQDDRCRASECGIGFSDVTNAARARKNEKIRKVRNELIKRQQEELLLYREQQRRDFEGGQSFGEEAAEIASQKTDHVVKLEKERQRSSRYWRPSLQSIAEVGS</sequence>
<dbReference type="PANTHER" id="PTHR33413">
    <property type="entry name" value="EXPRESSED PROTEIN"/>
    <property type="match status" value="1"/>
</dbReference>
<gene>
    <name evidence="1" type="ORF">AXF42_Ash012472</name>
</gene>
<evidence type="ECO:0000313" key="2">
    <source>
        <dbReference type="Proteomes" id="UP000236161"/>
    </source>
</evidence>
<evidence type="ECO:0000313" key="1">
    <source>
        <dbReference type="EMBL" id="PKA57933.1"/>
    </source>
</evidence>
<protein>
    <submittedName>
        <fullName evidence="1">Uncharacterized protein</fullName>
    </submittedName>
</protein>
<proteinExistence type="predicted"/>
<accession>A0A2I0AQV1</accession>
<name>A0A2I0AQV1_9ASPA</name>
<dbReference type="OrthoDB" id="747498at2759"/>
<dbReference type="AlphaFoldDB" id="A0A2I0AQV1"/>
<dbReference type="InterPro" id="IPR025322">
    <property type="entry name" value="PADRE_dom"/>
</dbReference>
<dbReference type="Proteomes" id="UP000236161">
    <property type="component" value="Unassembled WGS sequence"/>
</dbReference>
<dbReference type="Pfam" id="PF14009">
    <property type="entry name" value="PADRE"/>
    <property type="match status" value="1"/>
</dbReference>
<dbReference type="EMBL" id="KZ451959">
    <property type="protein sequence ID" value="PKA57933.1"/>
    <property type="molecule type" value="Genomic_DNA"/>
</dbReference>
<reference evidence="1 2" key="1">
    <citation type="journal article" date="2017" name="Nature">
        <title>The Apostasia genome and the evolution of orchids.</title>
        <authorList>
            <person name="Zhang G.Q."/>
            <person name="Liu K.W."/>
            <person name="Li Z."/>
            <person name="Lohaus R."/>
            <person name="Hsiao Y.Y."/>
            <person name="Niu S.C."/>
            <person name="Wang J.Y."/>
            <person name="Lin Y.C."/>
            <person name="Xu Q."/>
            <person name="Chen L.J."/>
            <person name="Yoshida K."/>
            <person name="Fujiwara S."/>
            <person name="Wang Z.W."/>
            <person name="Zhang Y.Q."/>
            <person name="Mitsuda N."/>
            <person name="Wang M."/>
            <person name="Liu G.H."/>
            <person name="Pecoraro L."/>
            <person name="Huang H.X."/>
            <person name="Xiao X.J."/>
            <person name="Lin M."/>
            <person name="Wu X.Y."/>
            <person name="Wu W.L."/>
            <person name="Chen Y.Y."/>
            <person name="Chang S.B."/>
            <person name="Sakamoto S."/>
            <person name="Ohme-Takagi M."/>
            <person name="Yagi M."/>
            <person name="Zeng S.J."/>
            <person name="Shen C.Y."/>
            <person name="Yeh C.M."/>
            <person name="Luo Y.B."/>
            <person name="Tsai W.C."/>
            <person name="Van de Peer Y."/>
            <person name="Liu Z.J."/>
        </authorList>
    </citation>
    <scope>NUCLEOTIDE SEQUENCE [LARGE SCALE GENOMIC DNA]</scope>
    <source>
        <strain evidence="2">cv. Shenzhen</strain>
        <tissue evidence="1">Stem</tissue>
    </source>
</reference>
<dbReference type="STRING" id="1088818.A0A2I0AQV1"/>
<dbReference type="PANTHER" id="PTHR33413:SF35">
    <property type="entry name" value="OS09G0381600 PROTEIN"/>
    <property type="match status" value="1"/>
</dbReference>